<dbReference type="AlphaFoldDB" id="A0A2N5WZH3"/>
<dbReference type="EMBL" id="PKUS01000026">
    <property type="protein sequence ID" value="PLW67644.1"/>
    <property type="molecule type" value="Genomic_DNA"/>
</dbReference>
<dbReference type="Gene3D" id="1.20.1600.10">
    <property type="entry name" value="Outer membrane efflux proteins (OEP)"/>
    <property type="match status" value="1"/>
</dbReference>
<dbReference type="GO" id="GO:0015562">
    <property type="term" value="F:efflux transmembrane transporter activity"/>
    <property type="evidence" value="ECO:0007669"/>
    <property type="project" value="InterPro"/>
</dbReference>
<accession>A0A2N5WZH3</accession>
<dbReference type="Proteomes" id="UP000235005">
    <property type="component" value="Unassembled WGS sequence"/>
</dbReference>
<gene>
    <name evidence="2" type="ORF">C0039_16185</name>
</gene>
<dbReference type="PANTHER" id="PTHR30203">
    <property type="entry name" value="OUTER MEMBRANE CATION EFFLUX PROTEIN"/>
    <property type="match status" value="1"/>
</dbReference>
<dbReference type="PANTHER" id="PTHR30203:SF23">
    <property type="entry name" value="OUTER MEMBRANE EFFLUX PROTEIN"/>
    <property type="match status" value="1"/>
</dbReference>
<keyword evidence="3" id="KW-1185">Reference proteome</keyword>
<organism evidence="2 3">
    <name type="scientific">Pseudohalioglobus lutimaris</name>
    <dbReference type="NCBI Taxonomy" id="1737061"/>
    <lineage>
        <taxon>Bacteria</taxon>
        <taxon>Pseudomonadati</taxon>
        <taxon>Pseudomonadota</taxon>
        <taxon>Gammaproteobacteria</taxon>
        <taxon>Cellvibrionales</taxon>
        <taxon>Halieaceae</taxon>
        <taxon>Pseudohalioglobus</taxon>
    </lineage>
</organism>
<sequence length="411" mass="46352">MTIAQQQDPWIEGNQLRQQALEAQSIAAGSLPDPVITAGFANLPTDSFNFDQEAMTQFKVGISQVLPRGDSLALSQQRLGLLSQQHPLQRADRHALIESEVSGLWLDVWRTRETIQLIEQDRDLFEQLVDIAESKYTSALGGTRQQDLIRAQLELTRLEDRLLELHEQMDAYRSALGQWLEQPGEVNSNSLHQSLTDELPGITLKSPELVYDESTAVTLQTLAELMGAHPAILSLDRKLEASSTDIKLAEQKYRPLWQLNASYGYREDDPMGNDRADFFSVGVTFDVPLFTGRRQDQQLRSAQASSESVRTEKSLLLRRMVAQFNGLKARLLRIEQRQNLYNSRLLEQMSEQAEASLAAYTNDDADFTEVIRARIAELNARIEALGISVERQKITAQLNYFFTPAMTGEDA</sequence>
<feature type="coiled-coil region" evidence="1">
    <location>
        <begin position="148"/>
        <end position="175"/>
    </location>
</feature>
<dbReference type="OrthoDB" id="5607838at2"/>
<name>A0A2N5WZH3_9GAMM</name>
<keyword evidence="1" id="KW-0175">Coiled coil</keyword>
<proteinExistence type="predicted"/>
<dbReference type="SUPFAM" id="SSF56954">
    <property type="entry name" value="Outer membrane efflux proteins (OEP)"/>
    <property type="match status" value="1"/>
</dbReference>
<evidence type="ECO:0000313" key="2">
    <source>
        <dbReference type="EMBL" id="PLW67644.1"/>
    </source>
</evidence>
<evidence type="ECO:0000313" key="3">
    <source>
        <dbReference type="Proteomes" id="UP000235005"/>
    </source>
</evidence>
<protein>
    <submittedName>
        <fullName evidence="2">Transporter</fullName>
    </submittedName>
</protein>
<dbReference type="InterPro" id="IPR010131">
    <property type="entry name" value="MdtP/NodT-like"/>
</dbReference>
<evidence type="ECO:0000256" key="1">
    <source>
        <dbReference type="SAM" id="Coils"/>
    </source>
</evidence>
<reference evidence="2 3" key="1">
    <citation type="submission" date="2018-01" db="EMBL/GenBank/DDBJ databases">
        <title>The draft genome sequence of Halioglobus lutimaris HF004.</title>
        <authorList>
            <person name="Du Z.-J."/>
            <person name="Shi M.-J."/>
        </authorList>
    </citation>
    <scope>NUCLEOTIDE SEQUENCE [LARGE SCALE GENOMIC DNA]</scope>
    <source>
        <strain evidence="2 3">HF004</strain>
    </source>
</reference>
<comment type="caution">
    <text evidence="2">The sequence shown here is derived from an EMBL/GenBank/DDBJ whole genome shotgun (WGS) entry which is preliminary data.</text>
</comment>